<evidence type="ECO:0000313" key="2">
    <source>
        <dbReference type="Proteomes" id="UP000177745"/>
    </source>
</evidence>
<reference evidence="1 2" key="1">
    <citation type="journal article" date="2016" name="Nat. Commun.">
        <title>Thousands of microbial genomes shed light on interconnected biogeochemical processes in an aquifer system.</title>
        <authorList>
            <person name="Anantharaman K."/>
            <person name="Brown C.T."/>
            <person name="Hug L.A."/>
            <person name="Sharon I."/>
            <person name="Castelle C.J."/>
            <person name="Probst A.J."/>
            <person name="Thomas B.C."/>
            <person name="Singh A."/>
            <person name="Wilkins M.J."/>
            <person name="Karaoz U."/>
            <person name="Brodie E.L."/>
            <person name="Williams K.H."/>
            <person name="Hubbard S.S."/>
            <person name="Banfield J.F."/>
        </authorList>
    </citation>
    <scope>NUCLEOTIDE SEQUENCE [LARGE SCALE GENOMIC DNA]</scope>
</reference>
<protein>
    <submittedName>
        <fullName evidence="1">Uncharacterized protein</fullName>
    </submittedName>
</protein>
<organism evidence="1 2">
    <name type="scientific">Candidatus Yanofskybacteria bacterium RIFCSPLOWO2_12_FULL_43_11b</name>
    <dbReference type="NCBI Taxonomy" id="1802710"/>
    <lineage>
        <taxon>Bacteria</taxon>
        <taxon>Candidatus Yanofskyibacteriota</taxon>
    </lineage>
</organism>
<dbReference type="AlphaFoldDB" id="A0A1F8H9U1"/>
<name>A0A1F8H9U1_9BACT</name>
<comment type="caution">
    <text evidence="1">The sequence shown here is derived from an EMBL/GenBank/DDBJ whole genome shotgun (WGS) entry which is preliminary data.</text>
</comment>
<proteinExistence type="predicted"/>
<dbReference type="EMBL" id="MGKY01000008">
    <property type="protein sequence ID" value="OGN33940.1"/>
    <property type="molecule type" value="Genomic_DNA"/>
</dbReference>
<gene>
    <name evidence="1" type="ORF">A3G51_00410</name>
</gene>
<accession>A0A1F8H9U1</accession>
<evidence type="ECO:0000313" key="1">
    <source>
        <dbReference type="EMBL" id="OGN33940.1"/>
    </source>
</evidence>
<dbReference type="Proteomes" id="UP000177745">
    <property type="component" value="Unassembled WGS sequence"/>
</dbReference>
<sequence length="78" mass="9065">MTIMEHAITDFNAHYECFMVYELIPNHPTDEQFIKALREQLPKRIPGQMEDGKAYLYDKDDHYIVAQGNIGICFSPVC</sequence>